<feature type="domain" description="Histidine kinase/HSP90-like ATPase" evidence="12">
    <location>
        <begin position="27"/>
        <end position="184"/>
    </location>
</feature>
<dbReference type="GO" id="GO:0016887">
    <property type="term" value="F:ATP hydrolysis activity"/>
    <property type="evidence" value="ECO:0007669"/>
    <property type="project" value="InterPro"/>
</dbReference>
<evidence type="ECO:0000313" key="13">
    <source>
        <dbReference type="EMBL" id="PND39993.1"/>
    </source>
</evidence>
<dbReference type="OrthoDB" id="9802640at2"/>
<evidence type="ECO:0000256" key="3">
    <source>
        <dbReference type="ARBA" id="ARBA00022490"/>
    </source>
</evidence>
<comment type="subunit">
    <text evidence="10">Homodimer.</text>
</comment>
<organism evidence="13 14">
    <name type="scientific">Kinneretia aquatilis</name>
    <dbReference type="NCBI Taxonomy" id="2070761"/>
    <lineage>
        <taxon>Bacteria</taxon>
        <taxon>Pseudomonadati</taxon>
        <taxon>Pseudomonadota</taxon>
        <taxon>Betaproteobacteria</taxon>
        <taxon>Burkholderiales</taxon>
        <taxon>Sphaerotilaceae</taxon>
        <taxon>Roseateles</taxon>
    </lineage>
</organism>
<dbReference type="Gene3D" id="3.30.230.80">
    <property type="match status" value="1"/>
</dbReference>
<dbReference type="PIRSF" id="PIRSF002583">
    <property type="entry name" value="Hsp90"/>
    <property type="match status" value="1"/>
</dbReference>
<comment type="subcellular location">
    <subcellularLocation>
        <location evidence="1 10">Cytoplasm</location>
    </subcellularLocation>
</comment>
<evidence type="ECO:0000256" key="11">
    <source>
        <dbReference type="PIRSR" id="PIRSR002583-1"/>
    </source>
</evidence>
<keyword evidence="3 10" id="KW-0963">Cytoplasm</keyword>
<gene>
    <name evidence="10" type="primary">htpG</name>
    <name evidence="13" type="ORF">C1O66_00905</name>
</gene>
<dbReference type="SUPFAM" id="SSF55874">
    <property type="entry name" value="ATPase domain of HSP90 chaperone/DNA topoisomerase II/histidine kinase"/>
    <property type="match status" value="1"/>
</dbReference>
<protein>
    <recommendedName>
        <fullName evidence="9 10">Chaperone protein HtpG</fullName>
    </recommendedName>
    <alternativeName>
        <fullName evidence="10">Heat shock protein HtpG</fullName>
    </alternativeName>
    <alternativeName>
        <fullName evidence="10">High temperature protein G</fullName>
    </alternativeName>
</protein>
<dbReference type="InterPro" id="IPR037196">
    <property type="entry name" value="HSP90_C"/>
</dbReference>
<evidence type="ECO:0000256" key="10">
    <source>
        <dbReference type="HAMAP-Rule" id="MF_00505"/>
    </source>
</evidence>
<feature type="binding site" evidence="11">
    <location>
        <begin position="100"/>
        <end position="101"/>
    </location>
    <ligand>
        <name>ATP</name>
        <dbReference type="ChEBI" id="CHEBI:30616"/>
    </ligand>
</feature>
<evidence type="ECO:0000256" key="5">
    <source>
        <dbReference type="ARBA" id="ARBA00022840"/>
    </source>
</evidence>
<keyword evidence="7 10" id="KW-0143">Chaperone</keyword>
<reference evidence="13 14" key="1">
    <citation type="submission" date="2018-01" db="EMBL/GenBank/DDBJ databases">
        <title>Draft genome sequence of Paucibacter aquatile CR182 isolated from freshwater of the Nakdong River.</title>
        <authorList>
            <person name="Choi A."/>
            <person name="Chung E.J."/>
        </authorList>
    </citation>
    <scope>NUCLEOTIDE SEQUENCE [LARGE SCALE GENOMIC DNA]</scope>
    <source>
        <strain evidence="13 14">CR182</strain>
    </source>
</reference>
<dbReference type="PANTHER" id="PTHR11528">
    <property type="entry name" value="HEAT SHOCK PROTEIN 90 FAMILY MEMBER"/>
    <property type="match status" value="1"/>
</dbReference>
<feature type="binding site" evidence="11">
    <location>
        <position position="38"/>
    </location>
    <ligand>
        <name>ATP</name>
        <dbReference type="ChEBI" id="CHEBI:30616"/>
    </ligand>
</feature>
<keyword evidence="14" id="KW-1185">Reference proteome</keyword>
<dbReference type="InterPro" id="IPR020568">
    <property type="entry name" value="Ribosomal_Su5_D2-typ_SF"/>
</dbReference>
<dbReference type="AlphaFoldDB" id="A0A2N8L2R4"/>
<evidence type="ECO:0000259" key="12">
    <source>
        <dbReference type="SMART" id="SM00387"/>
    </source>
</evidence>
<dbReference type="Pfam" id="PF13589">
    <property type="entry name" value="HATPase_c_3"/>
    <property type="match status" value="1"/>
</dbReference>
<evidence type="ECO:0000256" key="2">
    <source>
        <dbReference type="ARBA" id="ARBA00008239"/>
    </source>
</evidence>
<dbReference type="PRINTS" id="PR00775">
    <property type="entry name" value="HEATSHOCK90"/>
</dbReference>
<dbReference type="Gene3D" id="3.40.50.11260">
    <property type="match status" value="1"/>
</dbReference>
<dbReference type="GO" id="GO:0051082">
    <property type="term" value="F:unfolded protein binding"/>
    <property type="evidence" value="ECO:0007669"/>
    <property type="project" value="UniProtKB-UniRule"/>
</dbReference>
<evidence type="ECO:0000313" key="14">
    <source>
        <dbReference type="Proteomes" id="UP000235916"/>
    </source>
</evidence>
<keyword evidence="5 10" id="KW-0067">ATP-binding</keyword>
<evidence type="ECO:0000256" key="6">
    <source>
        <dbReference type="ARBA" id="ARBA00023016"/>
    </source>
</evidence>
<proteinExistence type="inferred from homology"/>
<dbReference type="Gene3D" id="1.20.120.790">
    <property type="entry name" value="Heat shock protein 90, C-terminal domain"/>
    <property type="match status" value="1"/>
</dbReference>
<feature type="binding site" evidence="11">
    <location>
        <position position="80"/>
    </location>
    <ligand>
        <name>ATP</name>
        <dbReference type="ChEBI" id="CHEBI:30616"/>
    </ligand>
</feature>
<dbReference type="InterPro" id="IPR020575">
    <property type="entry name" value="Hsp90_N"/>
</dbReference>
<accession>A0A2N8L2R4</accession>
<comment type="caution">
    <text evidence="10">Lacks conserved residue(s) required for the propagation of feature annotation.</text>
</comment>
<feature type="binding site" evidence="11">
    <location>
        <position position="99"/>
    </location>
    <ligand>
        <name>ATP</name>
        <dbReference type="ChEBI" id="CHEBI:30616"/>
    </ligand>
</feature>
<evidence type="ECO:0000256" key="4">
    <source>
        <dbReference type="ARBA" id="ARBA00022741"/>
    </source>
</evidence>
<name>A0A2N8L2R4_9BURK</name>
<dbReference type="GO" id="GO:0140662">
    <property type="term" value="F:ATP-dependent protein folding chaperone"/>
    <property type="evidence" value="ECO:0007669"/>
    <property type="project" value="InterPro"/>
</dbReference>
<feature type="binding site" evidence="11">
    <location>
        <position position="340"/>
    </location>
    <ligand>
        <name>ATP</name>
        <dbReference type="ChEBI" id="CHEBI:30616"/>
    </ligand>
</feature>
<dbReference type="PROSITE" id="PS00298">
    <property type="entry name" value="HSP90"/>
    <property type="match status" value="1"/>
</dbReference>
<feature type="region of interest" description="C" evidence="10">
    <location>
        <begin position="559"/>
        <end position="627"/>
    </location>
</feature>
<dbReference type="GO" id="GO:0005737">
    <property type="term" value="C:cytoplasm"/>
    <property type="evidence" value="ECO:0007669"/>
    <property type="project" value="UniProtKB-SubCell"/>
</dbReference>
<evidence type="ECO:0000256" key="8">
    <source>
        <dbReference type="ARBA" id="ARBA00058590"/>
    </source>
</evidence>
<comment type="caution">
    <text evidence="13">The sequence shown here is derived from an EMBL/GenBank/DDBJ whole genome shotgun (WGS) entry which is preliminary data.</text>
</comment>
<dbReference type="FunFam" id="3.30.565.10:FF:000009">
    <property type="entry name" value="Molecular chaperone HtpG"/>
    <property type="match status" value="1"/>
</dbReference>
<evidence type="ECO:0000256" key="7">
    <source>
        <dbReference type="ARBA" id="ARBA00023186"/>
    </source>
</evidence>
<dbReference type="InterPro" id="IPR001404">
    <property type="entry name" value="Hsp90_fam"/>
</dbReference>
<dbReference type="SMART" id="SM00387">
    <property type="entry name" value="HATPase_c"/>
    <property type="match status" value="1"/>
</dbReference>
<dbReference type="Gene3D" id="3.30.565.10">
    <property type="entry name" value="Histidine kinase-like ATPase, C-terminal domain"/>
    <property type="match status" value="1"/>
</dbReference>
<dbReference type="SUPFAM" id="SSF110942">
    <property type="entry name" value="HSP90 C-terminal domain"/>
    <property type="match status" value="1"/>
</dbReference>
<feature type="binding site" evidence="11">
    <location>
        <position position="174"/>
    </location>
    <ligand>
        <name>ATP</name>
        <dbReference type="ChEBI" id="CHEBI:30616"/>
    </ligand>
</feature>
<dbReference type="Pfam" id="PF00183">
    <property type="entry name" value="HSP90"/>
    <property type="match status" value="1"/>
</dbReference>
<feature type="binding site" evidence="11">
    <location>
        <begin position="122"/>
        <end position="127"/>
    </location>
    <ligand>
        <name>ATP</name>
        <dbReference type="ChEBI" id="CHEBI:30616"/>
    </ligand>
</feature>
<dbReference type="SUPFAM" id="SSF54211">
    <property type="entry name" value="Ribosomal protein S5 domain 2-like"/>
    <property type="match status" value="1"/>
</dbReference>
<feature type="region of interest" description="A; substrate-binding" evidence="10">
    <location>
        <begin position="1"/>
        <end position="340"/>
    </location>
</feature>
<evidence type="ECO:0000256" key="9">
    <source>
        <dbReference type="ARBA" id="ARBA00070675"/>
    </source>
</evidence>
<dbReference type="HAMAP" id="MF_00505">
    <property type="entry name" value="HSP90"/>
    <property type="match status" value="1"/>
</dbReference>
<comment type="similarity">
    <text evidence="2 10">Belongs to the heat shock protein 90 family.</text>
</comment>
<evidence type="ECO:0000256" key="1">
    <source>
        <dbReference type="ARBA" id="ARBA00004496"/>
    </source>
</evidence>
<dbReference type="CDD" id="cd16927">
    <property type="entry name" value="HATPase_Hsp90-like"/>
    <property type="match status" value="1"/>
</dbReference>
<dbReference type="RefSeq" id="WP_102766127.1">
    <property type="nucleotide sequence ID" value="NZ_POSP01000001.1"/>
</dbReference>
<keyword evidence="6 10" id="KW-0346">Stress response</keyword>
<dbReference type="NCBIfam" id="NF003555">
    <property type="entry name" value="PRK05218.1"/>
    <property type="match status" value="1"/>
</dbReference>
<dbReference type="Proteomes" id="UP000235916">
    <property type="component" value="Unassembled WGS sequence"/>
</dbReference>
<dbReference type="GO" id="GO:0005524">
    <property type="term" value="F:ATP binding"/>
    <property type="evidence" value="ECO:0007669"/>
    <property type="project" value="UniProtKB-UniRule"/>
</dbReference>
<feature type="binding site" evidence="11">
    <location>
        <position position="85"/>
    </location>
    <ligand>
        <name>ATP</name>
        <dbReference type="ChEBI" id="CHEBI:30616"/>
    </ligand>
</feature>
<dbReference type="InterPro" id="IPR003594">
    <property type="entry name" value="HATPase_dom"/>
</dbReference>
<comment type="function">
    <text evidence="8 10">Molecular chaperone. Has ATPase activity.</text>
</comment>
<dbReference type="EMBL" id="POSP01000001">
    <property type="protein sequence ID" value="PND39993.1"/>
    <property type="molecule type" value="Genomic_DNA"/>
</dbReference>
<dbReference type="InterPro" id="IPR036890">
    <property type="entry name" value="HATPase_C_sf"/>
</dbReference>
<dbReference type="InterPro" id="IPR019805">
    <property type="entry name" value="Heat_shock_protein_90_CS"/>
</dbReference>
<keyword evidence="4 10" id="KW-0547">Nucleotide-binding</keyword>
<feature type="binding site" evidence="11">
    <location>
        <position position="34"/>
    </location>
    <ligand>
        <name>ATP</name>
        <dbReference type="ChEBI" id="CHEBI:30616"/>
    </ligand>
</feature>
<sequence length="627" mass="70445">MTQKQTHAFQAEVKQILHLVTHSLYSNKEIFLRELVSNASDACDKLRFEALDHAELFEDTPNLEVRVSFDEAARTVTISDNGIGMSAEEAIAHLGTIAKSGTREFMAKLEGDQKKDANLIGQFGVGFYSGFIVADRITVETRRAGLKAEEGVRWTSEGTGDYEVETVTKAGRGTDVILHLREGEDEFLKTWRLKSVISKYSDHISLPILMRKEEWDAEAAKQVLKDEWESVNKASALWSRSKSEITQEQYDEFYKQISYDTEAPLAHTHNRVEGRSEYTQLLYIPKKAPFDLWNRDKRGGVKLYVKRVFIMDDAEALMPVYLRFVKGVIDSADLPLNVSRELLQESRDVKAIREGSTKRVLGMLESLADSEDAADRAKYADFWKDFGQVLKEGIGEDHQNQERLAKLLRFASTQADEGVSLADYLKRAKEDQEAIYYITADSLSAAKNSPQLEIFRKKGIEVLLLTDRVDEWMLSHLFEFEGKPLQSVAKGAIDLGKLQDEEEKKKAEEAAETFKPLLDRLKEALKARAKDVRVSTRLVDSPACIVVEEGDMSGHLARLLKQAGQAAPTSLPTLEINAEHVLIKKLDGAAQFDDLAQVIFDQAVLAEGGHLEDPAAYVRRVNAMLLG</sequence>
<dbReference type="FunFam" id="3.30.230.80:FF:000002">
    <property type="entry name" value="Molecular chaperone HtpG"/>
    <property type="match status" value="1"/>
</dbReference>